<dbReference type="eggNOG" id="COG4241">
    <property type="taxonomic scope" value="Bacteria"/>
</dbReference>
<keyword evidence="1" id="KW-0472">Membrane</keyword>
<dbReference type="EMBL" id="CP006745">
    <property type="protein sequence ID" value="AHC73441.1"/>
    <property type="molecule type" value="Genomic_DNA"/>
</dbReference>
<feature type="transmembrane region" description="Helical" evidence="1">
    <location>
        <begin position="239"/>
        <end position="258"/>
    </location>
</feature>
<proteinExistence type="predicted"/>
<keyword evidence="3" id="KW-1185">Reference proteome</keyword>
<protein>
    <recommendedName>
        <fullName evidence="4">DUF2232 domain-containing protein</fullName>
    </recommendedName>
</protein>
<dbReference type="PANTHER" id="PTHR41324">
    <property type="entry name" value="MEMBRANE PROTEIN-RELATED"/>
    <property type="match status" value="1"/>
</dbReference>
<evidence type="ECO:0000256" key="1">
    <source>
        <dbReference type="SAM" id="Phobius"/>
    </source>
</evidence>
<keyword evidence="1" id="KW-1133">Transmembrane helix</keyword>
<sequence length="308" mass="33260">MNYDWLKVGMAATASALMAVAVHPSPLFAVLQLSLTSLPIFLIGLAYGAFLGVTTAASAFFSLVFSLGIEPAVYHAILTGIPTALMIWQIERSGSHPMVLLFTLIAYACGMIALAGVYLSGSPNGMQGVIANELQRIYEKILLYANKDGQLPITANELHDILSALAGLFPAFSAAGWVMATTVSAVLAQFALRQFGKAIFSTPDIADLRIPRWIIFIFLAVLTLAYLPHGVGFAAKNMVLVVLMIFLFTGLGVVHAFARCSTNGRFWLSGAYTLLLIFNWVTAAIIVLIGALDVIFDFRRHTRSPTQE</sequence>
<accession>V9TS79</accession>
<feature type="transmembrane region" description="Helical" evidence="1">
    <location>
        <begin position="96"/>
        <end position="119"/>
    </location>
</feature>
<dbReference type="RefSeq" id="WP_025300324.1">
    <property type="nucleotide sequence ID" value="NZ_CP006745.1"/>
</dbReference>
<dbReference type="PANTHER" id="PTHR41324:SF1">
    <property type="entry name" value="DUF2232 DOMAIN-CONTAINING PROTEIN"/>
    <property type="match status" value="1"/>
</dbReference>
<organism evidence="2 3">
    <name type="scientific">Candidatus Endolissoclinum faulkneri L5</name>
    <dbReference type="NCBI Taxonomy" id="1401328"/>
    <lineage>
        <taxon>Bacteria</taxon>
        <taxon>Pseudomonadati</taxon>
        <taxon>Pseudomonadota</taxon>
        <taxon>Alphaproteobacteria</taxon>
        <taxon>Rhodospirillales</taxon>
        <taxon>Rhodospirillaceae</taxon>
        <taxon>Candidatus Endolissoclinum</taxon>
    </lineage>
</organism>
<dbReference type="AlphaFoldDB" id="V9TS79"/>
<feature type="transmembrane region" description="Helical" evidence="1">
    <location>
        <begin position="270"/>
        <end position="296"/>
    </location>
</feature>
<dbReference type="OrthoDB" id="7335270at2"/>
<name>V9TS79_9PROT</name>
<dbReference type="InterPro" id="IPR018710">
    <property type="entry name" value="DUF2232"/>
</dbReference>
<reference evidence="2 3" key="1">
    <citation type="journal article" date="2013" name="PLoS ONE">
        <title>Bacterial endosymbiosis in a chordate host: long-term co-evolution and conservation of secondary metabolism.</title>
        <authorList>
            <person name="Kwan J.C."/>
            <person name="Schmidt E.W."/>
        </authorList>
    </citation>
    <scope>NUCLEOTIDE SEQUENCE [LARGE SCALE GENOMIC DNA]</scope>
    <source>
        <strain evidence="3">faulkneri L5</strain>
    </source>
</reference>
<dbReference type="HOGENOM" id="CLU_902200_0_0_5"/>
<keyword evidence="1" id="KW-0812">Transmembrane</keyword>
<dbReference type="Pfam" id="PF09991">
    <property type="entry name" value="DUF2232"/>
    <property type="match status" value="1"/>
</dbReference>
<feature type="transmembrane region" description="Helical" evidence="1">
    <location>
        <begin position="39"/>
        <end position="65"/>
    </location>
</feature>
<evidence type="ECO:0000313" key="2">
    <source>
        <dbReference type="EMBL" id="AHC73441.1"/>
    </source>
</evidence>
<dbReference type="KEGG" id="efk:P856_210"/>
<feature type="transmembrane region" description="Helical" evidence="1">
    <location>
        <begin position="72"/>
        <end position="90"/>
    </location>
</feature>
<evidence type="ECO:0008006" key="4">
    <source>
        <dbReference type="Google" id="ProtNLM"/>
    </source>
</evidence>
<gene>
    <name evidence="2" type="ORF">P856_210</name>
</gene>
<feature type="transmembrane region" description="Helical" evidence="1">
    <location>
        <begin position="168"/>
        <end position="190"/>
    </location>
</feature>
<dbReference type="STRING" id="1401328.P856_210"/>
<dbReference type="Proteomes" id="UP000018700">
    <property type="component" value="Chromosome"/>
</dbReference>
<evidence type="ECO:0000313" key="3">
    <source>
        <dbReference type="Proteomes" id="UP000018700"/>
    </source>
</evidence>
<feature type="transmembrane region" description="Helical" evidence="1">
    <location>
        <begin position="210"/>
        <end position="227"/>
    </location>
</feature>